<reference evidence="1 2" key="1">
    <citation type="submission" date="2019-10" db="EMBL/GenBank/DDBJ databases">
        <title>Evaluation of single-gene subtyping targets for Pseudomonas.</title>
        <authorList>
            <person name="Reichler S.J."/>
            <person name="Orsi R.H."/>
            <person name="Wiedmann M."/>
            <person name="Martin N.H."/>
            <person name="Murphy S.I."/>
        </authorList>
    </citation>
    <scope>NUCLEOTIDE SEQUENCE [LARGE SCALE GENOMIC DNA]</scope>
    <source>
        <strain evidence="1 2">FSL R10-3254</strain>
    </source>
</reference>
<dbReference type="RefSeq" id="WP_153330558.1">
    <property type="nucleotide sequence ID" value="NZ_WIWI01000087.1"/>
</dbReference>
<comment type="caution">
    <text evidence="1">The sequence shown here is derived from an EMBL/GenBank/DDBJ whole genome shotgun (WGS) entry which is preliminary data.</text>
</comment>
<evidence type="ECO:0000313" key="1">
    <source>
        <dbReference type="EMBL" id="MQT92113.1"/>
    </source>
</evidence>
<organism evidence="1 2">
    <name type="scientific">Pseudomonas helleri</name>
    <dbReference type="NCBI Taxonomy" id="1608996"/>
    <lineage>
        <taxon>Bacteria</taxon>
        <taxon>Pseudomonadati</taxon>
        <taxon>Pseudomonadota</taxon>
        <taxon>Gammaproteobacteria</taxon>
        <taxon>Pseudomonadales</taxon>
        <taxon>Pseudomonadaceae</taxon>
        <taxon>Pseudomonas</taxon>
    </lineage>
</organism>
<sequence length="464" mass="52965">MSASAGVVKWFGGYNKAKDAENKFGFLEGVSGRDVFLHQSQWLGHGKPVESQLVYFELEEHKGKWSANNANALTDVPRDKQLELLEKITSGPKTSVAEAISEFITSRISADLSSATGPNAQELIDRVGLKKLLTILRWKREWRQNIEFLEAKGLIKPLWDIEWSSLPTPYIGQHAEQMANHLQALEQAEAVRLVQNTAGNFPPDLRMFCLLAGYIEDVDEDGSFSESMRASMDSYVNKIYSQSVKLPEYLTQYIKNKTLPSGGIMKHPLIGSIFSYYQFKKYLHEKDLKFISLYDTNEHLQSKLGSFVLKEIFSLILAGNPLDNVYSLFMGRLWEAISSGKIDPSQQVSEILELFPACGTINQSLSCEAVYWEKQEMFLCRGRECTRPKVVGLTEPKNYCDFTIYDWFSHYGINYLTEKKPTTRDFPIKLAGYLNRLREIFKTLHCRQCSSLMRLFAFKGVEKI</sequence>
<dbReference type="EMBL" id="WIWI01000087">
    <property type="protein sequence ID" value="MQT92113.1"/>
    <property type="molecule type" value="Genomic_DNA"/>
</dbReference>
<dbReference type="Gene3D" id="2.40.50.140">
    <property type="entry name" value="Nucleic acid-binding proteins"/>
    <property type="match status" value="1"/>
</dbReference>
<dbReference type="AlphaFoldDB" id="A0A7X1XIH3"/>
<protein>
    <submittedName>
        <fullName evidence="1">Cold shock domain-containing protein</fullName>
    </submittedName>
</protein>
<evidence type="ECO:0000313" key="2">
    <source>
        <dbReference type="Proteomes" id="UP000489190"/>
    </source>
</evidence>
<accession>A0A7X1XIH3</accession>
<gene>
    <name evidence="1" type="ORF">GHO39_23695</name>
</gene>
<dbReference type="Proteomes" id="UP000489190">
    <property type="component" value="Unassembled WGS sequence"/>
</dbReference>
<dbReference type="InterPro" id="IPR012340">
    <property type="entry name" value="NA-bd_OB-fold"/>
</dbReference>
<proteinExistence type="predicted"/>
<name>A0A7X1XIH3_9PSED</name>
<dbReference type="SUPFAM" id="SSF50249">
    <property type="entry name" value="Nucleic acid-binding proteins"/>
    <property type="match status" value="1"/>
</dbReference>